<dbReference type="Proteomes" id="UP001595453">
    <property type="component" value="Unassembled WGS sequence"/>
</dbReference>
<protein>
    <submittedName>
        <fullName evidence="5">ABC transporter ATP-binding protein</fullName>
    </submittedName>
</protein>
<gene>
    <name evidence="5" type="ORF">ACFOEE_13055</name>
</gene>
<name>A0ABV7CLD1_9GAMM</name>
<evidence type="ECO:0000256" key="1">
    <source>
        <dbReference type="ARBA" id="ARBA00022448"/>
    </source>
</evidence>
<keyword evidence="1" id="KW-0813">Transport</keyword>
<feature type="domain" description="ABC transporter" evidence="4">
    <location>
        <begin position="6"/>
        <end position="229"/>
    </location>
</feature>
<dbReference type="InterPro" id="IPR027417">
    <property type="entry name" value="P-loop_NTPase"/>
</dbReference>
<organism evidence="5 6">
    <name type="scientific">Pseudoalteromonas fenneropenaei</name>
    <dbReference type="NCBI Taxonomy" id="1737459"/>
    <lineage>
        <taxon>Bacteria</taxon>
        <taxon>Pseudomonadati</taxon>
        <taxon>Pseudomonadota</taxon>
        <taxon>Gammaproteobacteria</taxon>
        <taxon>Alteromonadales</taxon>
        <taxon>Pseudoalteromonadaceae</taxon>
        <taxon>Pseudoalteromonas</taxon>
    </lineage>
</organism>
<dbReference type="CDD" id="cd03230">
    <property type="entry name" value="ABC_DR_subfamily_A"/>
    <property type="match status" value="1"/>
</dbReference>
<dbReference type="RefSeq" id="WP_377124944.1">
    <property type="nucleotide sequence ID" value="NZ_JBHRSD010000022.1"/>
</dbReference>
<dbReference type="PROSITE" id="PS00211">
    <property type="entry name" value="ABC_TRANSPORTER_1"/>
    <property type="match status" value="1"/>
</dbReference>
<keyword evidence="2" id="KW-0547">Nucleotide-binding</keyword>
<dbReference type="SUPFAM" id="SSF52540">
    <property type="entry name" value="P-loop containing nucleoside triphosphate hydrolases"/>
    <property type="match status" value="1"/>
</dbReference>
<dbReference type="EMBL" id="JBHRSD010000022">
    <property type="protein sequence ID" value="MFC3033450.1"/>
    <property type="molecule type" value="Genomic_DNA"/>
</dbReference>
<dbReference type="PANTHER" id="PTHR42711:SF17">
    <property type="entry name" value="ABC TRANSPORTER ATP-BINDING PROTEIN"/>
    <property type="match status" value="1"/>
</dbReference>
<accession>A0ABV7CLD1</accession>
<evidence type="ECO:0000256" key="2">
    <source>
        <dbReference type="ARBA" id="ARBA00022741"/>
    </source>
</evidence>
<proteinExistence type="predicted"/>
<reference evidence="6" key="1">
    <citation type="journal article" date="2019" name="Int. J. Syst. Evol. Microbiol.">
        <title>The Global Catalogue of Microorganisms (GCM) 10K type strain sequencing project: providing services to taxonomists for standard genome sequencing and annotation.</title>
        <authorList>
            <consortium name="The Broad Institute Genomics Platform"/>
            <consortium name="The Broad Institute Genome Sequencing Center for Infectious Disease"/>
            <person name="Wu L."/>
            <person name="Ma J."/>
        </authorList>
    </citation>
    <scope>NUCLEOTIDE SEQUENCE [LARGE SCALE GENOMIC DNA]</scope>
    <source>
        <strain evidence="6">KCTC 42730</strain>
    </source>
</reference>
<evidence type="ECO:0000259" key="4">
    <source>
        <dbReference type="PROSITE" id="PS50893"/>
    </source>
</evidence>
<keyword evidence="3 5" id="KW-0067">ATP-binding</keyword>
<dbReference type="SMART" id="SM00382">
    <property type="entry name" value="AAA"/>
    <property type="match status" value="1"/>
</dbReference>
<dbReference type="GO" id="GO:0005524">
    <property type="term" value="F:ATP binding"/>
    <property type="evidence" value="ECO:0007669"/>
    <property type="project" value="UniProtKB-KW"/>
</dbReference>
<evidence type="ECO:0000256" key="3">
    <source>
        <dbReference type="ARBA" id="ARBA00022840"/>
    </source>
</evidence>
<dbReference type="Gene3D" id="3.40.50.300">
    <property type="entry name" value="P-loop containing nucleotide triphosphate hydrolases"/>
    <property type="match status" value="1"/>
</dbReference>
<dbReference type="InterPro" id="IPR017871">
    <property type="entry name" value="ABC_transporter-like_CS"/>
</dbReference>
<dbReference type="InterPro" id="IPR003593">
    <property type="entry name" value="AAA+_ATPase"/>
</dbReference>
<dbReference type="Pfam" id="PF00005">
    <property type="entry name" value="ABC_tran"/>
    <property type="match status" value="1"/>
</dbReference>
<keyword evidence="6" id="KW-1185">Reference proteome</keyword>
<comment type="caution">
    <text evidence="5">The sequence shown here is derived from an EMBL/GenBank/DDBJ whole genome shotgun (WGS) entry which is preliminary data.</text>
</comment>
<evidence type="ECO:0000313" key="5">
    <source>
        <dbReference type="EMBL" id="MFC3033450.1"/>
    </source>
</evidence>
<dbReference type="PANTHER" id="PTHR42711">
    <property type="entry name" value="ABC TRANSPORTER ATP-BINDING PROTEIN"/>
    <property type="match status" value="1"/>
</dbReference>
<sequence length="296" mass="32596">MTEHIISVSALTVKRQNRTILDNLHFTVGRGECIAILGPNGAGKSTLIDVLLGRLAPAQGSCHILQQQPGASALRQQLGIMLQSATLPANNTVSEYLHLFRSYYHKPISYQHALQFSGLTTAESQRFSELSGGQKQRLLFALALLGDPQVLFLDEPSLAMDAAMRREMWQQIKLLKQQGKTIVLTTHYLEEADALADSVFVLKQGQFIASGSPCALKAADKSSRVKFYTHTPYAILLSLLPDTPFTIEEHWVSLQTPEASQILQRLFAAGVQIDDLSVTPHSLEDTFLTLTEEQAA</sequence>
<dbReference type="InterPro" id="IPR003439">
    <property type="entry name" value="ABC_transporter-like_ATP-bd"/>
</dbReference>
<dbReference type="PROSITE" id="PS50893">
    <property type="entry name" value="ABC_TRANSPORTER_2"/>
    <property type="match status" value="1"/>
</dbReference>
<dbReference type="InterPro" id="IPR050763">
    <property type="entry name" value="ABC_transporter_ATP-binding"/>
</dbReference>
<evidence type="ECO:0000313" key="6">
    <source>
        <dbReference type="Proteomes" id="UP001595453"/>
    </source>
</evidence>